<protein>
    <submittedName>
        <fullName evidence="2">Uncharacterized protein</fullName>
    </submittedName>
</protein>
<feature type="compositionally biased region" description="Basic residues" evidence="1">
    <location>
        <begin position="204"/>
        <end position="222"/>
    </location>
</feature>
<evidence type="ECO:0000256" key="1">
    <source>
        <dbReference type="SAM" id="MobiDB-lite"/>
    </source>
</evidence>
<dbReference type="Proteomes" id="UP000800036">
    <property type="component" value="Unassembled WGS sequence"/>
</dbReference>
<feature type="region of interest" description="Disordered" evidence="1">
    <location>
        <begin position="128"/>
        <end position="234"/>
    </location>
</feature>
<organism evidence="2 3">
    <name type="scientific">Bimuria novae-zelandiae CBS 107.79</name>
    <dbReference type="NCBI Taxonomy" id="1447943"/>
    <lineage>
        <taxon>Eukaryota</taxon>
        <taxon>Fungi</taxon>
        <taxon>Dikarya</taxon>
        <taxon>Ascomycota</taxon>
        <taxon>Pezizomycotina</taxon>
        <taxon>Dothideomycetes</taxon>
        <taxon>Pleosporomycetidae</taxon>
        <taxon>Pleosporales</taxon>
        <taxon>Massarineae</taxon>
        <taxon>Didymosphaeriaceae</taxon>
        <taxon>Bimuria</taxon>
    </lineage>
</organism>
<dbReference type="EMBL" id="ML976801">
    <property type="protein sequence ID" value="KAF1964176.1"/>
    <property type="molecule type" value="Genomic_DNA"/>
</dbReference>
<dbReference type="OrthoDB" id="3785701at2759"/>
<dbReference type="AlphaFoldDB" id="A0A6A5UMM4"/>
<keyword evidence="3" id="KW-1185">Reference proteome</keyword>
<reference evidence="2" key="1">
    <citation type="journal article" date="2020" name="Stud. Mycol.">
        <title>101 Dothideomycetes genomes: a test case for predicting lifestyles and emergence of pathogens.</title>
        <authorList>
            <person name="Haridas S."/>
            <person name="Albert R."/>
            <person name="Binder M."/>
            <person name="Bloem J."/>
            <person name="Labutti K."/>
            <person name="Salamov A."/>
            <person name="Andreopoulos B."/>
            <person name="Baker S."/>
            <person name="Barry K."/>
            <person name="Bills G."/>
            <person name="Bluhm B."/>
            <person name="Cannon C."/>
            <person name="Castanera R."/>
            <person name="Culley D."/>
            <person name="Daum C."/>
            <person name="Ezra D."/>
            <person name="Gonzalez J."/>
            <person name="Henrissat B."/>
            <person name="Kuo A."/>
            <person name="Liang C."/>
            <person name="Lipzen A."/>
            <person name="Lutzoni F."/>
            <person name="Magnuson J."/>
            <person name="Mondo S."/>
            <person name="Nolan M."/>
            <person name="Ohm R."/>
            <person name="Pangilinan J."/>
            <person name="Park H.-J."/>
            <person name="Ramirez L."/>
            <person name="Alfaro M."/>
            <person name="Sun H."/>
            <person name="Tritt A."/>
            <person name="Yoshinaga Y."/>
            <person name="Zwiers L.-H."/>
            <person name="Turgeon B."/>
            <person name="Goodwin S."/>
            <person name="Spatafora J."/>
            <person name="Crous P."/>
            <person name="Grigoriev I."/>
        </authorList>
    </citation>
    <scope>NUCLEOTIDE SEQUENCE</scope>
    <source>
        <strain evidence="2">CBS 107.79</strain>
    </source>
</reference>
<name>A0A6A5UMM4_9PLEO</name>
<accession>A0A6A5UMM4</accession>
<feature type="compositionally biased region" description="Acidic residues" evidence="1">
    <location>
        <begin position="166"/>
        <end position="181"/>
    </location>
</feature>
<feature type="compositionally biased region" description="Acidic residues" evidence="1">
    <location>
        <begin position="132"/>
        <end position="159"/>
    </location>
</feature>
<evidence type="ECO:0000313" key="2">
    <source>
        <dbReference type="EMBL" id="KAF1964176.1"/>
    </source>
</evidence>
<proteinExistence type="predicted"/>
<gene>
    <name evidence="2" type="ORF">BU23DRAFT_71558</name>
</gene>
<sequence>MTMGFSSTVLETANRHAEEVFTQTKHQYLSSFPVQHQRSSSSHNDDGCLELVGELASIGWPVKQVNLKIWVERGIGEFIHPTDGTSELTYPSLVPSEVVAFHPPAQFTPFLSKTLYILRLYKLIDLPSAPQDDSENEDDSADEAESGAEEEADGSDEASDACSVDDSSDDSEDESAAESDSDPDKGKHNKKRRAKEELEGSSPPKRRKTAPSSPRPKRKKTKAAPASHSTRHHHQVPCPEIYTTLFGANNAACELQTRMMHETPLGNEWQANNAANLRRKMMALQGKEGKEGYWRSEFNVGLGINKFELVVEQVSVSGPRNV</sequence>
<evidence type="ECO:0000313" key="3">
    <source>
        <dbReference type="Proteomes" id="UP000800036"/>
    </source>
</evidence>